<evidence type="ECO:0000256" key="12">
    <source>
        <dbReference type="SAM" id="MobiDB-lite"/>
    </source>
</evidence>
<dbReference type="NCBIfam" id="TIGR01525">
    <property type="entry name" value="ATPase-IB_hvy"/>
    <property type="match status" value="1"/>
</dbReference>
<organism evidence="14 15">
    <name type="scientific">Clytia hemisphaerica</name>
    <dbReference type="NCBI Taxonomy" id="252671"/>
    <lineage>
        <taxon>Eukaryota</taxon>
        <taxon>Metazoa</taxon>
        <taxon>Cnidaria</taxon>
        <taxon>Hydrozoa</taxon>
        <taxon>Hydroidolina</taxon>
        <taxon>Leptothecata</taxon>
        <taxon>Obeliida</taxon>
        <taxon>Clytiidae</taxon>
        <taxon>Clytia</taxon>
    </lineage>
</organism>
<dbReference type="GO" id="GO:0140581">
    <property type="term" value="F:P-type monovalent copper transporter activity"/>
    <property type="evidence" value="ECO:0007669"/>
    <property type="project" value="UniProtKB-EC"/>
</dbReference>
<dbReference type="InterPro" id="IPR051014">
    <property type="entry name" value="Cation_Transport_ATPase_IB"/>
</dbReference>
<evidence type="ECO:0000256" key="4">
    <source>
        <dbReference type="ARBA" id="ARBA00022692"/>
    </source>
</evidence>
<dbReference type="SFLD" id="SFLDF00027">
    <property type="entry name" value="p-type_atpase"/>
    <property type="match status" value="1"/>
</dbReference>
<evidence type="ECO:0000313" key="15">
    <source>
        <dbReference type="Proteomes" id="UP000594262"/>
    </source>
</evidence>
<keyword evidence="5 11" id="KW-0479">Metal-binding</keyword>
<dbReference type="InterPro" id="IPR059000">
    <property type="entry name" value="ATPase_P-type_domA"/>
</dbReference>
<dbReference type="InterPro" id="IPR023299">
    <property type="entry name" value="ATPase_P-typ_cyto_dom_N"/>
</dbReference>
<proteinExistence type="inferred from homology"/>
<dbReference type="PROSITE" id="PS50846">
    <property type="entry name" value="HMA_2"/>
    <property type="match status" value="1"/>
</dbReference>
<evidence type="ECO:0000256" key="10">
    <source>
        <dbReference type="ARBA" id="ARBA00023136"/>
    </source>
</evidence>
<dbReference type="SUPFAM" id="SSF81665">
    <property type="entry name" value="Calcium ATPase, transmembrane domain M"/>
    <property type="match status" value="1"/>
</dbReference>
<dbReference type="Gene3D" id="2.70.150.10">
    <property type="entry name" value="Calcium-transporting ATPase, cytoplasmic transduction domain A"/>
    <property type="match status" value="1"/>
</dbReference>
<accession>A0A7M5UZ77</accession>
<dbReference type="InterPro" id="IPR036412">
    <property type="entry name" value="HAD-like_sf"/>
</dbReference>
<dbReference type="Gene3D" id="3.40.50.1000">
    <property type="entry name" value="HAD superfamily/HAD-like"/>
    <property type="match status" value="1"/>
</dbReference>
<keyword evidence="10 11" id="KW-0472">Membrane</keyword>
<evidence type="ECO:0000256" key="8">
    <source>
        <dbReference type="ARBA" id="ARBA00022967"/>
    </source>
</evidence>
<dbReference type="AlphaFoldDB" id="A0A7M5UZ77"/>
<dbReference type="OrthoDB" id="436087at2759"/>
<dbReference type="GO" id="GO:0005524">
    <property type="term" value="F:ATP binding"/>
    <property type="evidence" value="ECO:0007669"/>
    <property type="project" value="UniProtKB-UniRule"/>
</dbReference>
<feature type="transmembrane region" description="Helical" evidence="11">
    <location>
        <begin position="241"/>
        <end position="262"/>
    </location>
</feature>
<dbReference type="InterPro" id="IPR036163">
    <property type="entry name" value="HMA_dom_sf"/>
</dbReference>
<dbReference type="EnsemblMetazoa" id="CLYHEMT000689.2">
    <property type="protein sequence ID" value="CLYHEMP000689.2"/>
    <property type="gene ID" value="CLYHEMG000689"/>
</dbReference>
<dbReference type="PANTHER" id="PTHR48085">
    <property type="entry name" value="CADMIUM/ZINC-TRANSPORTING ATPASE HMA2-RELATED"/>
    <property type="match status" value="1"/>
</dbReference>
<sequence length="820" mass="88598">MVKSNQVTPLGQRKHKDRIGDVKDKNDTKEEVQSENPLPSPGVAAPTVDLRTGSPLLPNKYGSANTSPTHQKGDQQLTKLRVQNICCGKEATLVKNTLADLPGILSVNINVIGRIAYVKHEPAVISTTQIIDKLNALHLGISLMESGQDAATKENARAKRWIWIRAASVITQTLLFCAIITATALKENWDKWVAIPILILGGAPMIYKAAIDVKRCVIANVNLLMLIAVTGTLVLREWLDGCLIVYVFSIAELLLMICYYNVEKGLSALLVSAPSTVLLAETNQSVDIKDVAMGTVILVCAGEQIPLDGKVIKGKAAVDESSITGEATPVGKSTDSTVFSGTVIQSGYLKIETTSDYKTSTLSRVSEYIEEAKAASSNTEEILNRFAKFYTPLIVGVALLIFIVPLIVGKVKNGFTTEDMKIWSTRALKVLVVACPCSLIIAVPVTMISGISRASKDGILVKGAQFLEKMASIQMFCFDKTGTLTEGRFQVVAEHHVSGERSDAVMYAAALETKSSHPVAAAIVNHFSGCITDKIEQFGSQINLPDVTKFKNEAGMGLSGVVSEKEVLVGNLDLMQLYSVLVSDKEKTLLEDWSNMGRTVVFVANEGRLSLILGLADKVRDSSRETIQGLTQHNVRCCMLTGDTEGPARLISNETGIVEYSFSMKPHEKYEWLVSKQKQDKLKVAMCGDGVNDCPSLAAADVGIAIGPTATGLAVDSAGITLMSDDLSRVVTLLLLAKYCRTIVFQNIIGSIVIKVIFVAVALAKNGMLWLAIIADVTGLLFVIVNGIRPMYFNNATEKSKVVLVESMKKLEEKDGSKLI</sequence>
<evidence type="ECO:0000259" key="13">
    <source>
        <dbReference type="PROSITE" id="PS50846"/>
    </source>
</evidence>
<keyword evidence="9 11" id="KW-1133">Transmembrane helix</keyword>
<evidence type="ECO:0000256" key="9">
    <source>
        <dbReference type="ARBA" id="ARBA00022989"/>
    </source>
</evidence>
<dbReference type="InterPro" id="IPR027256">
    <property type="entry name" value="P-typ_ATPase_IB"/>
</dbReference>
<dbReference type="NCBIfam" id="TIGR01494">
    <property type="entry name" value="ATPase_P-type"/>
    <property type="match status" value="1"/>
</dbReference>
<dbReference type="Proteomes" id="UP000594262">
    <property type="component" value="Unplaced"/>
</dbReference>
<name>A0A7M5UZ77_9CNID</name>
<dbReference type="Pfam" id="PF00122">
    <property type="entry name" value="E1-E2_ATPase"/>
    <property type="match status" value="1"/>
</dbReference>
<dbReference type="InterPro" id="IPR018303">
    <property type="entry name" value="ATPase_P-typ_P_site"/>
</dbReference>
<dbReference type="Pfam" id="PF00702">
    <property type="entry name" value="Hydrolase"/>
    <property type="match status" value="1"/>
</dbReference>
<dbReference type="GeneID" id="136800306"/>
<keyword evidence="15" id="KW-1185">Reference proteome</keyword>
<feature type="domain" description="HMA" evidence="13">
    <location>
        <begin position="76"/>
        <end position="142"/>
    </location>
</feature>
<dbReference type="RefSeq" id="XP_066913038.1">
    <property type="nucleotide sequence ID" value="XM_067056937.1"/>
</dbReference>
<keyword evidence="8" id="KW-1278">Translocase</keyword>
<dbReference type="GO" id="GO:0016020">
    <property type="term" value="C:membrane"/>
    <property type="evidence" value="ECO:0007669"/>
    <property type="project" value="UniProtKB-SubCell"/>
</dbReference>
<feature type="transmembrane region" description="Helical" evidence="11">
    <location>
        <begin position="191"/>
        <end position="210"/>
    </location>
</feature>
<dbReference type="Gene3D" id="3.40.1110.10">
    <property type="entry name" value="Calcium-transporting ATPase, cytoplasmic domain N"/>
    <property type="match status" value="1"/>
</dbReference>
<dbReference type="InterPro" id="IPR008250">
    <property type="entry name" value="ATPase_P-typ_transduc_dom_A_sf"/>
</dbReference>
<feature type="transmembrane region" description="Helical" evidence="11">
    <location>
        <begin position="389"/>
        <end position="408"/>
    </location>
</feature>
<dbReference type="SFLD" id="SFLDG00002">
    <property type="entry name" value="C1.7:_P-type_atpase_like"/>
    <property type="match status" value="1"/>
</dbReference>
<evidence type="ECO:0000256" key="1">
    <source>
        <dbReference type="ARBA" id="ARBA00004166"/>
    </source>
</evidence>
<evidence type="ECO:0000313" key="14">
    <source>
        <dbReference type="EnsemblMetazoa" id="CLYHEMP000689.2"/>
    </source>
</evidence>
<protein>
    <recommendedName>
        <fullName evidence="3">P-type Cu(+) transporter</fullName>
        <ecNumber evidence="3">7.2.2.8</ecNumber>
    </recommendedName>
</protein>
<evidence type="ECO:0000256" key="5">
    <source>
        <dbReference type="ARBA" id="ARBA00022723"/>
    </source>
</evidence>
<dbReference type="InterPro" id="IPR023214">
    <property type="entry name" value="HAD_sf"/>
</dbReference>
<feature type="compositionally biased region" description="Polar residues" evidence="12">
    <location>
        <begin position="62"/>
        <end position="74"/>
    </location>
</feature>
<dbReference type="Gene3D" id="3.30.70.100">
    <property type="match status" value="1"/>
</dbReference>
<feature type="compositionally biased region" description="Basic and acidic residues" evidence="12">
    <location>
        <begin position="18"/>
        <end position="32"/>
    </location>
</feature>
<dbReference type="PANTHER" id="PTHR48085:SF5">
    <property type="entry name" value="CADMIUM_ZINC-TRANSPORTING ATPASE HMA4-RELATED"/>
    <property type="match status" value="1"/>
</dbReference>
<keyword evidence="7 11" id="KW-0067">ATP-binding</keyword>
<dbReference type="EC" id="7.2.2.8" evidence="3"/>
<feature type="transmembrane region" description="Helical" evidence="11">
    <location>
        <begin position="428"/>
        <end position="448"/>
    </location>
</feature>
<feature type="transmembrane region" description="Helical" evidence="11">
    <location>
        <begin position="217"/>
        <end position="235"/>
    </location>
</feature>
<evidence type="ECO:0000256" key="2">
    <source>
        <dbReference type="ARBA" id="ARBA00006024"/>
    </source>
</evidence>
<dbReference type="InterPro" id="IPR001757">
    <property type="entry name" value="P_typ_ATPase"/>
</dbReference>
<feature type="transmembrane region" description="Helical" evidence="11">
    <location>
        <begin position="743"/>
        <end position="763"/>
    </location>
</feature>
<reference evidence="14" key="1">
    <citation type="submission" date="2021-01" db="UniProtKB">
        <authorList>
            <consortium name="EnsemblMetazoa"/>
        </authorList>
    </citation>
    <scope>IDENTIFICATION</scope>
</reference>
<comment type="subcellular location">
    <subcellularLocation>
        <location evidence="1">Golgi apparatus</location>
        <location evidence="1">trans-Golgi network membrane</location>
        <topology evidence="1">Multi-pass membrane protein</topology>
    </subcellularLocation>
    <subcellularLocation>
        <location evidence="11">Membrane</location>
    </subcellularLocation>
</comment>
<dbReference type="PROSITE" id="PS00154">
    <property type="entry name" value="ATPASE_E1_E2"/>
    <property type="match status" value="1"/>
</dbReference>
<dbReference type="InterPro" id="IPR023298">
    <property type="entry name" value="ATPase_P-typ_TM_dom_sf"/>
</dbReference>
<comment type="similarity">
    <text evidence="2 11">Belongs to the cation transport ATPase (P-type) (TC 3.A.3) family. Type IB subfamily.</text>
</comment>
<evidence type="ECO:0000256" key="3">
    <source>
        <dbReference type="ARBA" id="ARBA00012517"/>
    </source>
</evidence>
<dbReference type="InterPro" id="IPR006121">
    <property type="entry name" value="HMA_dom"/>
</dbReference>
<keyword evidence="6 11" id="KW-0547">Nucleotide-binding</keyword>
<dbReference type="SUPFAM" id="SSF81653">
    <property type="entry name" value="Calcium ATPase, transduction domain A"/>
    <property type="match status" value="1"/>
</dbReference>
<dbReference type="GO" id="GO:0016887">
    <property type="term" value="F:ATP hydrolysis activity"/>
    <property type="evidence" value="ECO:0007669"/>
    <property type="project" value="InterPro"/>
</dbReference>
<dbReference type="SUPFAM" id="SSF55008">
    <property type="entry name" value="HMA, heavy metal-associated domain"/>
    <property type="match status" value="1"/>
</dbReference>
<dbReference type="SUPFAM" id="SSF56784">
    <property type="entry name" value="HAD-like"/>
    <property type="match status" value="1"/>
</dbReference>
<evidence type="ECO:0000256" key="7">
    <source>
        <dbReference type="ARBA" id="ARBA00022840"/>
    </source>
</evidence>
<evidence type="ECO:0000256" key="11">
    <source>
        <dbReference type="RuleBase" id="RU362081"/>
    </source>
</evidence>
<dbReference type="PRINTS" id="PR00119">
    <property type="entry name" value="CATATPASE"/>
</dbReference>
<dbReference type="SFLD" id="SFLDS00003">
    <property type="entry name" value="Haloacid_Dehalogenase"/>
    <property type="match status" value="1"/>
</dbReference>
<feature type="transmembrane region" description="Helical" evidence="11">
    <location>
        <begin position="162"/>
        <end position="185"/>
    </location>
</feature>
<feature type="transmembrane region" description="Helical" evidence="11">
    <location>
        <begin position="769"/>
        <end position="788"/>
    </location>
</feature>
<keyword evidence="4 11" id="KW-0812">Transmembrane</keyword>
<dbReference type="InterPro" id="IPR044492">
    <property type="entry name" value="P_typ_ATPase_HD_dom"/>
</dbReference>
<feature type="region of interest" description="Disordered" evidence="12">
    <location>
        <begin position="1"/>
        <end position="74"/>
    </location>
</feature>
<dbReference type="GO" id="GO:0046872">
    <property type="term" value="F:metal ion binding"/>
    <property type="evidence" value="ECO:0007669"/>
    <property type="project" value="UniProtKB-KW"/>
</dbReference>
<dbReference type="GO" id="GO:0005802">
    <property type="term" value="C:trans-Golgi network"/>
    <property type="evidence" value="ECO:0007669"/>
    <property type="project" value="UniProtKB-ARBA"/>
</dbReference>
<evidence type="ECO:0000256" key="6">
    <source>
        <dbReference type="ARBA" id="ARBA00022741"/>
    </source>
</evidence>